<sequence length="114" mass="12752">MRTPATGVGALLIEKRTGMQRFKNERYNSTEKRSGKPGSRCHDSEWKERESGSSQPLKQNLLVESVGSELAQCFPFSVNQAGQTGIYNGEMMVMNIVMRYLGPGGKSWFKGNQF</sequence>
<gene>
    <name evidence="2" type="ORF">PECUL_23A046329</name>
</gene>
<evidence type="ECO:0000313" key="2">
    <source>
        <dbReference type="EMBL" id="CAH2326137.1"/>
    </source>
</evidence>
<proteinExistence type="predicted"/>
<keyword evidence="3" id="KW-1185">Reference proteome</keyword>
<organism evidence="2 3">
    <name type="scientific">Pelobates cultripes</name>
    <name type="common">Western spadefoot toad</name>
    <dbReference type="NCBI Taxonomy" id="61616"/>
    <lineage>
        <taxon>Eukaryota</taxon>
        <taxon>Metazoa</taxon>
        <taxon>Chordata</taxon>
        <taxon>Craniata</taxon>
        <taxon>Vertebrata</taxon>
        <taxon>Euteleostomi</taxon>
        <taxon>Amphibia</taxon>
        <taxon>Batrachia</taxon>
        <taxon>Anura</taxon>
        <taxon>Pelobatoidea</taxon>
        <taxon>Pelobatidae</taxon>
        <taxon>Pelobates</taxon>
    </lineage>
</organism>
<dbReference type="Proteomes" id="UP001295444">
    <property type="component" value="Chromosome 12"/>
</dbReference>
<protein>
    <submittedName>
        <fullName evidence="2">Uncharacterized protein</fullName>
    </submittedName>
</protein>
<reference evidence="2" key="1">
    <citation type="submission" date="2022-03" db="EMBL/GenBank/DDBJ databases">
        <authorList>
            <person name="Alioto T."/>
            <person name="Alioto T."/>
            <person name="Gomez Garrido J."/>
        </authorList>
    </citation>
    <scope>NUCLEOTIDE SEQUENCE</scope>
</reference>
<accession>A0AAD1TLB1</accession>
<feature type="compositionally biased region" description="Basic and acidic residues" evidence="1">
    <location>
        <begin position="22"/>
        <end position="51"/>
    </location>
</feature>
<name>A0AAD1TLB1_PELCU</name>
<evidence type="ECO:0000313" key="3">
    <source>
        <dbReference type="Proteomes" id="UP001295444"/>
    </source>
</evidence>
<feature type="region of interest" description="Disordered" evidence="1">
    <location>
        <begin position="22"/>
        <end position="57"/>
    </location>
</feature>
<evidence type="ECO:0000256" key="1">
    <source>
        <dbReference type="SAM" id="MobiDB-lite"/>
    </source>
</evidence>
<dbReference type="EMBL" id="OW240923">
    <property type="protein sequence ID" value="CAH2326137.1"/>
    <property type="molecule type" value="Genomic_DNA"/>
</dbReference>
<dbReference type="AlphaFoldDB" id="A0AAD1TLB1"/>